<dbReference type="SUPFAM" id="SSF53067">
    <property type="entry name" value="Actin-like ATPase domain"/>
    <property type="match status" value="1"/>
</dbReference>
<evidence type="ECO:0000259" key="2">
    <source>
        <dbReference type="PROSITE" id="PS50868"/>
    </source>
</evidence>
<dbReference type="PANTHER" id="PTHR18964">
    <property type="entry name" value="ROK (REPRESSOR, ORF, KINASE) FAMILY"/>
    <property type="match status" value="1"/>
</dbReference>
<dbReference type="PROSITE" id="PS50868">
    <property type="entry name" value="POST_SET"/>
    <property type="match status" value="1"/>
</dbReference>
<dbReference type="InterPro" id="IPR036388">
    <property type="entry name" value="WH-like_DNA-bd_sf"/>
</dbReference>
<name>A0ABN2MEJ6_9MICO</name>
<dbReference type="InterPro" id="IPR000600">
    <property type="entry name" value="ROK"/>
</dbReference>
<dbReference type="InterPro" id="IPR003616">
    <property type="entry name" value="Post-SET_dom"/>
</dbReference>
<accession>A0ABN2MEJ6</accession>
<dbReference type="PANTHER" id="PTHR18964:SF149">
    <property type="entry name" value="BIFUNCTIONAL UDP-N-ACETYLGLUCOSAMINE 2-EPIMERASE_N-ACETYLMANNOSAMINE KINASE"/>
    <property type="match status" value="1"/>
</dbReference>
<protein>
    <submittedName>
        <fullName evidence="3">ROK family protein</fullName>
    </submittedName>
</protein>
<dbReference type="EMBL" id="BAAANK010000001">
    <property type="protein sequence ID" value="GAA1823748.1"/>
    <property type="molecule type" value="Genomic_DNA"/>
</dbReference>
<evidence type="ECO:0000313" key="3">
    <source>
        <dbReference type="EMBL" id="GAA1823748.1"/>
    </source>
</evidence>
<dbReference type="RefSeq" id="WP_157425842.1">
    <property type="nucleotide sequence ID" value="NZ_BAAANK010000001.1"/>
</dbReference>
<keyword evidence="4" id="KW-1185">Reference proteome</keyword>
<organism evidence="3 4">
    <name type="scientific">Agromyces salentinus</name>
    <dbReference type="NCBI Taxonomy" id="269421"/>
    <lineage>
        <taxon>Bacteria</taxon>
        <taxon>Bacillati</taxon>
        <taxon>Actinomycetota</taxon>
        <taxon>Actinomycetes</taxon>
        <taxon>Micrococcales</taxon>
        <taxon>Microbacteriaceae</taxon>
        <taxon>Agromyces</taxon>
    </lineage>
</organism>
<dbReference type="Proteomes" id="UP001501746">
    <property type="component" value="Unassembled WGS sequence"/>
</dbReference>
<proteinExistence type="inferred from homology"/>
<dbReference type="Gene3D" id="1.10.10.10">
    <property type="entry name" value="Winged helix-like DNA-binding domain superfamily/Winged helix DNA-binding domain"/>
    <property type="match status" value="1"/>
</dbReference>
<gene>
    <name evidence="3" type="ORF">GCM10009750_02920</name>
</gene>
<dbReference type="InterPro" id="IPR036390">
    <property type="entry name" value="WH_DNA-bd_sf"/>
</dbReference>
<evidence type="ECO:0000256" key="1">
    <source>
        <dbReference type="ARBA" id="ARBA00006479"/>
    </source>
</evidence>
<sequence>MKLRAGSKALIREINEALVLDVVRARGPVARALIAAQTGLSAATITGIAGRLLQAGLLVETDVVRGTGGRPARLLALGRTAVFAIGVRLTARQAYVALVDLAGEIVADHREPLASTALPDAVAAVVRSVEAVTERHSTGEVVGVGVAVSGVVDQSGGVVRHSGTLGWEDVALRSELARALGARVVIDSHVNAFASAGLLYDGRLEGRDLVVFSFGQSLGASVVVQGRIHRGFSGSAGGFAHWHAAGGEERPCHCGARGCLETWGSRWGIERELSRRGVPGLAGDSAIVGQVLDDAARELGIAVANASKLFGPEGVIIAFAPELDLPALSTGVVDAYRSEFEHGNTAAPVLDVVVASEAEVAKGAAYEVLAPMFAAEVAQPGEADLEIALA</sequence>
<comment type="caution">
    <text evidence="3">The sequence shown here is derived from an EMBL/GenBank/DDBJ whole genome shotgun (WGS) entry which is preliminary data.</text>
</comment>
<dbReference type="InterPro" id="IPR043129">
    <property type="entry name" value="ATPase_NBD"/>
</dbReference>
<dbReference type="SUPFAM" id="SSF46785">
    <property type="entry name" value="Winged helix' DNA-binding domain"/>
    <property type="match status" value="1"/>
</dbReference>
<evidence type="ECO:0000313" key="4">
    <source>
        <dbReference type="Proteomes" id="UP001501746"/>
    </source>
</evidence>
<dbReference type="Pfam" id="PF00480">
    <property type="entry name" value="ROK"/>
    <property type="match status" value="1"/>
</dbReference>
<feature type="domain" description="Post-SET" evidence="2">
    <location>
        <begin position="248"/>
        <end position="264"/>
    </location>
</feature>
<comment type="similarity">
    <text evidence="1">Belongs to the ROK (NagC/XylR) family.</text>
</comment>
<dbReference type="Gene3D" id="3.30.420.40">
    <property type="match status" value="2"/>
</dbReference>
<reference evidence="3 4" key="1">
    <citation type="journal article" date="2019" name="Int. J. Syst. Evol. Microbiol.">
        <title>The Global Catalogue of Microorganisms (GCM) 10K type strain sequencing project: providing services to taxonomists for standard genome sequencing and annotation.</title>
        <authorList>
            <consortium name="The Broad Institute Genomics Platform"/>
            <consortium name="The Broad Institute Genome Sequencing Center for Infectious Disease"/>
            <person name="Wu L."/>
            <person name="Ma J."/>
        </authorList>
    </citation>
    <scope>NUCLEOTIDE SEQUENCE [LARGE SCALE GENOMIC DNA]</scope>
    <source>
        <strain evidence="3 4">JCM 14323</strain>
    </source>
</reference>